<protein>
    <recommendedName>
        <fullName evidence="3">MAK10-like protein</fullName>
    </recommendedName>
</protein>
<comment type="caution">
    <text evidence="2">The sequence shown here is derived from an EMBL/GenBank/DDBJ whole genome shotgun (WGS) entry which is preliminary data.</text>
</comment>
<dbReference type="PANTHER" id="PTHR33067:SF9">
    <property type="entry name" value="RNA-DIRECTED DNA POLYMERASE"/>
    <property type="match status" value="1"/>
</dbReference>
<gene>
    <name evidence="2" type="ORF">Tci_421154</name>
</gene>
<sequence length="678" mass="77136">MGDENPIRTIRDYSKPSHEGYRKTIELLVGNNVVPLRSDTIRLVQNGCSFHGLWSEDPNQHLKDFLKLVDSLDLDGENRERTRLHESLYDGWNHFKELLLKVPHHGLDLWLQVQIFYAHVDITTQKGIDYAAGGRLRKLRLDEAWAAIERLAQYKDIRWNDTLTPDEVNLNFENPNIEQLLGIMKRKFDTLMMDAISLMKKSKSVSRLTTNKIYRPPSEPSCQEEFKHIVTNFILDQEERITQLENVEEFMEFSSKVERRLKERIKENKNKPRKIEKITRYPDIEDLEPLNECKFSKTLTKKASFHTSKFVSPKLLYVKHVCTIFSSPPLVRESTFGFKPGLVLESVASQDTGLSKFKADFKQQQQSEMTNKMETMLKVITIQISGTLPSDMFKNLKLGTHLVLSARSYPAINPQCSCHPSNSINAIKTHFKEANISQPSLHQPEIKTEPPQPKEPKPTLEDEFQNFHLNLLVLEVLAHASTYNAILDKYAESLELGKNGSAFIQGEMPTKREDPELFTLPCRLGDLKPFDSLADLGSCMNIIPLYLFKKLNIGLSKETDHVFGLADETKSYPVRIVKGVEVHIGKLKLLNDFYALDMKRIPSYRQRTSSSAALESNSIPLHVSSLAGAFFFDTDTPGVSLITTPTFGIEVDFLAGILTRLDFFAGPSSKTGGNLFEG</sequence>
<dbReference type="Gene3D" id="2.40.70.10">
    <property type="entry name" value="Acid Proteases"/>
    <property type="match status" value="1"/>
</dbReference>
<organism evidence="2">
    <name type="scientific">Tanacetum cinerariifolium</name>
    <name type="common">Dalmatian daisy</name>
    <name type="synonym">Chrysanthemum cinerariifolium</name>
    <dbReference type="NCBI Taxonomy" id="118510"/>
    <lineage>
        <taxon>Eukaryota</taxon>
        <taxon>Viridiplantae</taxon>
        <taxon>Streptophyta</taxon>
        <taxon>Embryophyta</taxon>
        <taxon>Tracheophyta</taxon>
        <taxon>Spermatophyta</taxon>
        <taxon>Magnoliopsida</taxon>
        <taxon>eudicotyledons</taxon>
        <taxon>Gunneridae</taxon>
        <taxon>Pentapetalae</taxon>
        <taxon>asterids</taxon>
        <taxon>campanulids</taxon>
        <taxon>Asterales</taxon>
        <taxon>Asteraceae</taxon>
        <taxon>Asteroideae</taxon>
        <taxon>Anthemideae</taxon>
        <taxon>Anthemidinae</taxon>
        <taxon>Tanacetum</taxon>
    </lineage>
</organism>
<dbReference type="PANTHER" id="PTHR33067">
    <property type="entry name" value="RNA-DIRECTED DNA POLYMERASE-RELATED"/>
    <property type="match status" value="1"/>
</dbReference>
<name>A0A699HUP5_TANCI</name>
<reference evidence="2" key="1">
    <citation type="journal article" date="2019" name="Sci. Rep.">
        <title>Draft genome of Tanacetum cinerariifolium, the natural source of mosquito coil.</title>
        <authorList>
            <person name="Yamashiro T."/>
            <person name="Shiraishi A."/>
            <person name="Satake H."/>
            <person name="Nakayama K."/>
        </authorList>
    </citation>
    <scope>NUCLEOTIDE SEQUENCE</scope>
</reference>
<evidence type="ECO:0000313" key="2">
    <source>
        <dbReference type="EMBL" id="GEY49180.1"/>
    </source>
</evidence>
<dbReference type="AlphaFoldDB" id="A0A699HUP5"/>
<dbReference type="EMBL" id="BKCJ010183057">
    <property type="protein sequence ID" value="GEY49180.1"/>
    <property type="molecule type" value="Genomic_DNA"/>
</dbReference>
<dbReference type="CDD" id="cd00303">
    <property type="entry name" value="retropepsin_like"/>
    <property type="match status" value="1"/>
</dbReference>
<accession>A0A699HUP5</accession>
<proteinExistence type="predicted"/>
<dbReference type="InterPro" id="IPR021109">
    <property type="entry name" value="Peptidase_aspartic_dom_sf"/>
</dbReference>
<evidence type="ECO:0008006" key="3">
    <source>
        <dbReference type="Google" id="ProtNLM"/>
    </source>
</evidence>
<feature type="region of interest" description="Disordered" evidence="1">
    <location>
        <begin position="440"/>
        <end position="459"/>
    </location>
</feature>
<evidence type="ECO:0000256" key="1">
    <source>
        <dbReference type="SAM" id="MobiDB-lite"/>
    </source>
</evidence>
<feature type="compositionally biased region" description="Basic and acidic residues" evidence="1">
    <location>
        <begin position="444"/>
        <end position="459"/>
    </location>
</feature>